<organism evidence="4 5">
    <name type="scientific">Pycnococcus provasolii</name>
    <dbReference type="NCBI Taxonomy" id="41880"/>
    <lineage>
        <taxon>Eukaryota</taxon>
        <taxon>Viridiplantae</taxon>
        <taxon>Chlorophyta</taxon>
        <taxon>Pseudoscourfieldiophyceae</taxon>
        <taxon>Pseudoscourfieldiales</taxon>
        <taxon>Pycnococcaceae</taxon>
        <taxon>Pycnococcus</taxon>
    </lineage>
</organism>
<dbReference type="Proteomes" id="UP000660262">
    <property type="component" value="Unassembled WGS sequence"/>
</dbReference>
<dbReference type="OrthoDB" id="10251809at2759"/>
<reference evidence="4" key="1">
    <citation type="submission" date="2020-10" db="EMBL/GenBank/DDBJ databases">
        <title>Unveiling of a novel bifunctional photoreceptor, Dualchrome1, isolated from a cosmopolitan green alga.</title>
        <authorList>
            <person name="Suzuki S."/>
            <person name="Kawachi M."/>
        </authorList>
    </citation>
    <scope>NUCLEOTIDE SEQUENCE</scope>
    <source>
        <strain evidence="4">NIES 2893</strain>
    </source>
</reference>
<evidence type="ECO:0000256" key="3">
    <source>
        <dbReference type="SAM" id="MobiDB-lite"/>
    </source>
</evidence>
<dbReference type="PANTHER" id="PTHR46093">
    <property type="entry name" value="ACYL-COA-BINDING DOMAIN-CONTAINING PROTEIN 5"/>
    <property type="match status" value="1"/>
</dbReference>
<dbReference type="Gene3D" id="2.60.40.2700">
    <property type="match status" value="1"/>
</dbReference>
<keyword evidence="5" id="KW-1185">Reference proteome</keyword>
<feature type="compositionally biased region" description="Polar residues" evidence="3">
    <location>
        <begin position="730"/>
        <end position="754"/>
    </location>
</feature>
<evidence type="ECO:0000256" key="2">
    <source>
        <dbReference type="ARBA" id="ARBA00022737"/>
    </source>
</evidence>
<dbReference type="Gene3D" id="2.120.10.80">
    <property type="entry name" value="Kelch-type beta propeller"/>
    <property type="match status" value="2"/>
</dbReference>
<feature type="region of interest" description="Disordered" evidence="3">
    <location>
        <begin position="1"/>
        <end position="35"/>
    </location>
</feature>
<keyword evidence="1" id="KW-0880">Kelch repeat</keyword>
<sequence>MGSLITAGGALHEELEKSGRPTRGQQSRRLQGATSWLDEAAARRAIVKKEADDAIAATNAAPVAHSDAAFAAAKKVITLMEQSTNKRADENPDAKNAAHDRKLLNETRRYESAKALLRLTGGAESLPEGATAKADGPSAPPKPPEFKVGQEVIYTVDTGDEAADETSVQTKPAIVRHVHVDDHTGSVSYTLVAEDKFVTADAFQVLAKPDSAELKTSDVSLTVDGDESTSKDAATIDDNVSTELPPNHFVEHGASFSSVKVRNDSTHVMAGRSGHSCVVVGSSDAPKLVLFGGGTALSSTSPNTEPTLSVPSPDGSLAASPDGIGMRDAYLGDAREFDILTSAWRKLPASGMSNTPSSRAYATAICVPRENPAAPRKSDGSPTADDTLLLYGGWDGVRCHDNLHALFCSRMGGNASAHWSKPVAYGTSPGPRAMHAAVIVQGPSGRWLMVIYGGWVCGVTSQRSRNVPEKKRNLAAGTTNGIDDDEEEEGGEGEEGEEGEGEEDDDDESGLAALSDRRSGTFLGDCFALDIASLSWRRLSPRGMLIPDARGGHAMAVALRPTEGMPGEDSSSSRPGESPIAPAKRVIFCFGGIATPNGNARFGHPTNDLLVLDPVLCSWHRPRERGRNPSPRSGASIAAIHDGASLIVYGGHDGRRALRDCYRLDVRTTRWTELRIEDSIRYPPRAGHVLLRTGAGRAIAVGGWAGARGGFLSDVLAIDVPLPSGQVETNATNAEATSGTNMADGSTKTETASSKAPPPSSMLAIDPISDVLLTGGPVSTSLFRAQIRVRPPSESTMKAKGDDDKDDASFDPLSGVALSVRWFRSRPGASSREQITGAEGLAYLPVADDIGCRIGVSIMAMKALGNGGALEGIGPVHYDESDDSVTLDSHIGRLIKQFVARGRAEFKVRLLQSGSADATVTLRLDKHQVKVKRGATSLDSGPYGPSFKVVLSNSKLTSFVLQLRHDEGIALAVEHAYERDLVVLTLRAFWALNQAGAPAWARKAGYSAGGVGKGIRFGF</sequence>
<dbReference type="AlphaFoldDB" id="A0A830HSL8"/>
<feature type="region of interest" description="Disordered" evidence="3">
    <location>
        <begin position="466"/>
        <end position="510"/>
    </location>
</feature>
<dbReference type="SUPFAM" id="SSF117281">
    <property type="entry name" value="Kelch motif"/>
    <property type="match status" value="2"/>
</dbReference>
<name>A0A830HSL8_9CHLO</name>
<dbReference type="InterPro" id="IPR015915">
    <property type="entry name" value="Kelch-typ_b-propeller"/>
</dbReference>
<feature type="compositionally biased region" description="Polar residues" evidence="3">
    <location>
        <begin position="23"/>
        <end position="34"/>
    </location>
</feature>
<accession>A0A830HSL8</accession>
<evidence type="ECO:0000256" key="1">
    <source>
        <dbReference type="ARBA" id="ARBA00022441"/>
    </source>
</evidence>
<dbReference type="Pfam" id="PF24681">
    <property type="entry name" value="Kelch_KLHDC2_KLHL20_DRC7"/>
    <property type="match status" value="1"/>
</dbReference>
<feature type="region of interest" description="Disordered" evidence="3">
    <location>
        <begin position="730"/>
        <end position="760"/>
    </location>
</feature>
<feature type="compositionally biased region" description="Acidic residues" evidence="3">
    <location>
        <begin position="482"/>
        <end position="509"/>
    </location>
</feature>
<keyword evidence="2" id="KW-0677">Repeat</keyword>
<comment type="caution">
    <text evidence="4">The sequence shown here is derived from an EMBL/GenBank/DDBJ whole genome shotgun (WGS) entry which is preliminary data.</text>
</comment>
<feature type="region of interest" description="Disordered" evidence="3">
    <location>
        <begin position="123"/>
        <end position="146"/>
    </location>
</feature>
<protein>
    <submittedName>
        <fullName evidence="4">Uncharacterized protein</fullName>
    </submittedName>
</protein>
<proteinExistence type="predicted"/>
<gene>
    <name evidence="4" type="ORF">PPROV_000883500</name>
</gene>
<evidence type="ECO:0000313" key="5">
    <source>
        <dbReference type="Proteomes" id="UP000660262"/>
    </source>
</evidence>
<dbReference type="PANTHER" id="PTHR46093:SF3">
    <property type="entry name" value="ACYL-COA-BINDING DOMAIN-CONTAINING PROTEIN 4"/>
    <property type="match status" value="1"/>
</dbReference>
<dbReference type="EMBL" id="BNJQ01000027">
    <property type="protein sequence ID" value="GHP10102.1"/>
    <property type="molecule type" value="Genomic_DNA"/>
</dbReference>
<evidence type="ECO:0000313" key="4">
    <source>
        <dbReference type="EMBL" id="GHP10102.1"/>
    </source>
</evidence>